<dbReference type="GO" id="GO:0003676">
    <property type="term" value="F:nucleic acid binding"/>
    <property type="evidence" value="ECO:0007669"/>
    <property type="project" value="InterPro"/>
</dbReference>
<dbReference type="GO" id="GO:0000214">
    <property type="term" value="C:tRNA-intron endonuclease complex"/>
    <property type="evidence" value="ECO:0007669"/>
    <property type="project" value="UniProtKB-UniRule"/>
</dbReference>
<keyword evidence="2 4" id="KW-0819">tRNA processing</keyword>
<dbReference type="InterPro" id="IPR011856">
    <property type="entry name" value="tRNA_endonuc-like_dom_sf"/>
</dbReference>
<feature type="compositionally biased region" description="Basic and acidic residues" evidence="6">
    <location>
        <begin position="222"/>
        <end position="233"/>
    </location>
</feature>
<dbReference type="HOGENOM" id="CLU_012847_1_0_1"/>
<dbReference type="EMBL" id="DS027004">
    <property type="protein sequence ID" value="EAW14705.1"/>
    <property type="molecule type" value="Genomic_DNA"/>
</dbReference>
<dbReference type="FunFam" id="3.40.1350.10:FF:000007">
    <property type="entry name" value="tRNA-splicing endonuclease subunit Sen2"/>
    <property type="match status" value="1"/>
</dbReference>
<dbReference type="KEGG" id="act:ACLA_001160"/>
<dbReference type="GO" id="GO:0000379">
    <property type="term" value="P:tRNA-type intron splice site recognition and cleavage"/>
    <property type="evidence" value="ECO:0007669"/>
    <property type="project" value="TreeGrafter"/>
</dbReference>
<gene>
    <name evidence="8" type="ORF">ACLA_001160</name>
</gene>
<dbReference type="PANTHER" id="PTHR21227:SF0">
    <property type="entry name" value="TRNA-SPLICING ENDONUCLEASE SUBUNIT SEN2"/>
    <property type="match status" value="1"/>
</dbReference>
<evidence type="ECO:0000256" key="6">
    <source>
        <dbReference type="SAM" id="MobiDB-lite"/>
    </source>
</evidence>
<feature type="compositionally biased region" description="Polar residues" evidence="6">
    <location>
        <begin position="183"/>
        <end position="194"/>
    </location>
</feature>
<evidence type="ECO:0000256" key="1">
    <source>
        <dbReference type="ARBA" id="ARBA00008078"/>
    </source>
</evidence>
<proteinExistence type="inferred from homology"/>
<dbReference type="Proteomes" id="UP000006701">
    <property type="component" value="Unassembled WGS sequence"/>
</dbReference>
<dbReference type="CDD" id="cd22363">
    <property type="entry name" value="tRNA-intron_lyase_C"/>
    <property type="match status" value="1"/>
</dbReference>
<feature type="active site" evidence="5">
    <location>
        <position position="439"/>
    </location>
</feature>
<feature type="active site" evidence="5">
    <location>
        <position position="390"/>
    </location>
</feature>
<dbReference type="AlphaFoldDB" id="A1C4T7"/>
<evidence type="ECO:0000259" key="7">
    <source>
        <dbReference type="Pfam" id="PF01974"/>
    </source>
</evidence>
<keyword evidence="8" id="KW-0378">Hydrolase</keyword>
<dbReference type="GO" id="GO:0000213">
    <property type="term" value="F:tRNA-intron lyase activity"/>
    <property type="evidence" value="ECO:0007669"/>
    <property type="project" value="UniProtKB-UniRule"/>
</dbReference>
<feature type="compositionally biased region" description="Basic residues" evidence="6">
    <location>
        <begin position="31"/>
        <end position="43"/>
    </location>
</feature>
<organism evidence="8 9">
    <name type="scientific">Aspergillus clavatus (strain ATCC 1007 / CBS 513.65 / DSM 816 / NCTC 3887 / NRRL 1 / QM 1276 / 107)</name>
    <dbReference type="NCBI Taxonomy" id="344612"/>
    <lineage>
        <taxon>Eukaryota</taxon>
        <taxon>Fungi</taxon>
        <taxon>Dikarya</taxon>
        <taxon>Ascomycota</taxon>
        <taxon>Pezizomycotina</taxon>
        <taxon>Eurotiomycetes</taxon>
        <taxon>Eurotiomycetidae</taxon>
        <taxon>Eurotiales</taxon>
        <taxon>Aspergillaceae</taxon>
        <taxon>Aspergillus</taxon>
        <taxon>Aspergillus subgen. Fumigati</taxon>
    </lineage>
</organism>
<dbReference type="OMA" id="AFYPNNP"/>
<dbReference type="SUPFAM" id="SSF53032">
    <property type="entry name" value="tRNA-intron endonuclease catalytic domain-like"/>
    <property type="match status" value="1"/>
</dbReference>
<feature type="region of interest" description="Disordered" evidence="6">
    <location>
        <begin position="222"/>
        <end position="245"/>
    </location>
</feature>
<evidence type="ECO:0000313" key="9">
    <source>
        <dbReference type="Proteomes" id="UP000006701"/>
    </source>
</evidence>
<evidence type="ECO:0000256" key="2">
    <source>
        <dbReference type="ARBA" id="ARBA00022694"/>
    </source>
</evidence>
<dbReference type="InterPro" id="IPR036167">
    <property type="entry name" value="tRNA_intron_Endo_cat-like_sf"/>
</dbReference>
<protein>
    <recommendedName>
        <fullName evidence="4">tRNA-splicing endonuclease subunit Sen2</fullName>
        <ecNumber evidence="4">4.6.1.16</ecNumber>
    </recommendedName>
</protein>
<sequence length="487" mass="55273">MASSPTPILSSPHELVGTPTKSEPNNNNARPARRPRPQRPNYKHIHRFPLPLTVHPLPPLIPHNPLSIISVVLSYLTYFITPPQQEIYAAYFDSATSSIHVTDEKAIRALWEMGFFGKGTLSRSQPSWLEREKKRRGLLGGQTNEELTRQRRTERRELKLERARMEKVAIEQRLKAEAAARESGTTPADQTSAVLPTDSLANGAAVTLEKFSLRKAREAKLLESQRSKGKEDGEQSISSPAKEPAGKTVRFSSIVHEKEFSSDSVIVRLPEPAQVDDSVEAKQVDSTLKNEEHLQLSNEEAFFLAYALGVLHVFDDGHKAVVPPTALLPLFCHTSYYPSRSSSMILQPDDPFLVSYVVYHHFRSLGWVVRSGVKFGVDYLLYNRGPVFSHAEFAVVVIPAYEHTYWSETLERRAYCESKQARSWWWLHCVNRVQAQVKKSLVVCYVEVPSPASHELEQDSEDIGALLSRYKVREMLLRRWVPNRTRD</sequence>
<dbReference type="GeneID" id="4708610"/>
<dbReference type="EC" id="4.6.1.16" evidence="4"/>
<comment type="function">
    <text evidence="4">Constitutes one of the two catalytic subunit of the tRNA-splicing endonuclease complex, a complex responsible for identification and cleavage of the splice sites in pre-tRNA. It cleaves pre-tRNA at the 5'- and 3'-splice sites to release the intron. The products are an intron and two tRNA half-molecules bearing 2',3'-cyclic phosphate and 5'-OH termini. There are no conserved sequences at the splice sites, but the intron is invariably located at the same site in the gene, placing the splice sites an invariant distance from the constant structural features of the tRNA body.</text>
</comment>
<feature type="region of interest" description="Disordered" evidence="6">
    <location>
        <begin position="1"/>
        <end position="43"/>
    </location>
</feature>
<evidence type="ECO:0000256" key="3">
    <source>
        <dbReference type="ARBA" id="ARBA00023239"/>
    </source>
</evidence>
<keyword evidence="9" id="KW-1185">Reference proteome</keyword>
<name>A1C4T7_ASPCL</name>
<dbReference type="Pfam" id="PF01974">
    <property type="entry name" value="tRNA_int_endo"/>
    <property type="match status" value="1"/>
</dbReference>
<dbReference type="PIRSF" id="PIRSF011789">
    <property type="entry name" value="tRNA_splic_SEN2"/>
    <property type="match status" value="1"/>
</dbReference>
<dbReference type="InterPro" id="IPR006676">
    <property type="entry name" value="tRNA_splic"/>
</dbReference>
<dbReference type="RefSeq" id="XP_001276131.1">
    <property type="nucleotide sequence ID" value="XM_001276130.1"/>
</dbReference>
<keyword evidence="3 4" id="KW-0456">Lyase</keyword>
<evidence type="ECO:0000256" key="5">
    <source>
        <dbReference type="PIRSR" id="PIRSR011789-1"/>
    </source>
</evidence>
<evidence type="ECO:0000313" key="8">
    <source>
        <dbReference type="EMBL" id="EAW14705.1"/>
    </source>
</evidence>
<dbReference type="InterPro" id="IPR006677">
    <property type="entry name" value="tRNA_intron_Endonuc_cat-like"/>
</dbReference>
<dbReference type="InterPro" id="IPR016589">
    <property type="entry name" value="tRNA_splic_SEN2"/>
</dbReference>
<feature type="region of interest" description="Disordered" evidence="6">
    <location>
        <begin position="133"/>
        <end position="152"/>
    </location>
</feature>
<feature type="domain" description="tRNA intron endonuclease catalytic" evidence="7">
    <location>
        <begin position="352"/>
        <end position="446"/>
    </location>
</feature>
<comment type="similarity">
    <text evidence="1 4">Belongs to the tRNA-intron endonuclease family.</text>
</comment>
<accession>A1C4T7</accession>
<keyword evidence="8" id="KW-0255">Endonuclease</keyword>
<keyword evidence="8" id="KW-0540">Nuclease</keyword>
<dbReference type="GO" id="GO:0005737">
    <property type="term" value="C:cytoplasm"/>
    <property type="evidence" value="ECO:0007669"/>
    <property type="project" value="TreeGrafter"/>
</dbReference>
<dbReference type="OrthoDB" id="10249562at2759"/>
<dbReference type="STRING" id="344612.A1C4T7"/>
<evidence type="ECO:0000256" key="4">
    <source>
        <dbReference type="PIRNR" id="PIRNR011789"/>
    </source>
</evidence>
<dbReference type="PANTHER" id="PTHR21227">
    <property type="entry name" value="TRNA-SPLICING ENDONUCLEASE SUBUNIT SEN2"/>
    <property type="match status" value="1"/>
</dbReference>
<feature type="region of interest" description="Disordered" evidence="6">
    <location>
        <begin position="177"/>
        <end position="196"/>
    </location>
</feature>
<feature type="active site" evidence="5">
    <location>
        <position position="382"/>
    </location>
</feature>
<dbReference type="eggNOG" id="KOG4685">
    <property type="taxonomic scope" value="Eukaryota"/>
</dbReference>
<reference evidence="8 9" key="1">
    <citation type="journal article" date="2008" name="PLoS Genet.">
        <title>Genomic islands in the pathogenic filamentous fungus Aspergillus fumigatus.</title>
        <authorList>
            <person name="Fedorova N.D."/>
            <person name="Khaldi N."/>
            <person name="Joardar V.S."/>
            <person name="Maiti R."/>
            <person name="Amedeo P."/>
            <person name="Anderson M.J."/>
            <person name="Crabtree J."/>
            <person name="Silva J.C."/>
            <person name="Badger J.H."/>
            <person name="Albarraq A."/>
            <person name="Angiuoli S."/>
            <person name="Bussey H."/>
            <person name="Bowyer P."/>
            <person name="Cotty P.J."/>
            <person name="Dyer P.S."/>
            <person name="Egan A."/>
            <person name="Galens K."/>
            <person name="Fraser-Liggett C.M."/>
            <person name="Haas B.J."/>
            <person name="Inman J.M."/>
            <person name="Kent R."/>
            <person name="Lemieux S."/>
            <person name="Malavazi I."/>
            <person name="Orvis J."/>
            <person name="Roemer T."/>
            <person name="Ronning C.M."/>
            <person name="Sundaram J.P."/>
            <person name="Sutton G."/>
            <person name="Turner G."/>
            <person name="Venter J.C."/>
            <person name="White O.R."/>
            <person name="Whitty B.R."/>
            <person name="Youngman P."/>
            <person name="Wolfe K.H."/>
            <person name="Goldman G.H."/>
            <person name="Wortman J.R."/>
            <person name="Jiang B."/>
            <person name="Denning D.W."/>
            <person name="Nierman W.C."/>
        </authorList>
    </citation>
    <scope>NUCLEOTIDE SEQUENCE [LARGE SCALE GENOMIC DNA]</scope>
    <source>
        <strain evidence="9">ATCC 1007 / CBS 513.65 / DSM 816 / NCTC 3887 / NRRL 1</strain>
    </source>
</reference>
<dbReference type="VEuPathDB" id="FungiDB:ACLA_001160"/>
<dbReference type="Gene3D" id="3.40.1350.10">
    <property type="match status" value="1"/>
</dbReference>